<keyword evidence="7" id="KW-0378">Hydrolase</keyword>
<comment type="caution">
    <text evidence="7">The sequence shown here is derived from an EMBL/GenBank/DDBJ whole genome shotgun (WGS) entry which is preliminary data.</text>
</comment>
<dbReference type="EMBL" id="SDHW01000008">
    <property type="protein sequence ID" value="RXK57751.1"/>
    <property type="molecule type" value="Genomic_DNA"/>
</dbReference>
<dbReference type="Pfam" id="PF14873">
    <property type="entry name" value="BNR_assoc_N"/>
    <property type="match status" value="1"/>
</dbReference>
<keyword evidence="4" id="KW-0732">Signal</keyword>
<dbReference type="OrthoDB" id="7294637at2"/>
<keyword evidence="8" id="KW-1185">Reference proteome</keyword>
<dbReference type="GO" id="GO:0009313">
    <property type="term" value="P:oligosaccharide catabolic process"/>
    <property type="evidence" value="ECO:0007669"/>
    <property type="project" value="TreeGrafter"/>
</dbReference>
<organism evidence="7 8">
    <name type="scientific">Lacibacter luteus</name>
    <dbReference type="NCBI Taxonomy" id="2508719"/>
    <lineage>
        <taxon>Bacteria</taxon>
        <taxon>Pseudomonadati</taxon>
        <taxon>Bacteroidota</taxon>
        <taxon>Chitinophagia</taxon>
        <taxon>Chitinophagales</taxon>
        <taxon>Chitinophagaceae</taxon>
        <taxon>Lacibacter</taxon>
    </lineage>
</organism>
<protein>
    <recommendedName>
        <fullName evidence="3">exo-alpha-sialidase</fullName>
        <ecNumber evidence="3">3.2.1.18</ecNumber>
    </recommendedName>
</protein>
<dbReference type="PANTHER" id="PTHR10628">
    <property type="entry name" value="SIALIDASE"/>
    <property type="match status" value="1"/>
</dbReference>
<feature type="chain" id="PRO_5020439270" description="exo-alpha-sialidase" evidence="4">
    <location>
        <begin position="23"/>
        <end position="528"/>
    </location>
</feature>
<dbReference type="InterPro" id="IPR026856">
    <property type="entry name" value="Sialidase_fam"/>
</dbReference>
<dbReference type="RefSeq" id="WP_129132675.1">
    <property type="nucleotide sequence ID" value="NZ_SDHW01000008.1"/>
</dbReference>
<comment type="similarity">
    <text evidence="2">Belongs to the glycosyl hydrolase 33 family.</text>
</comment>
<dbReference type="CDD" id="cd15482">
    <property type="entry name" value="Sialidase_non-viral"/>
    <property type="match status" value="1"/>
</dbReference>
<evidence type="ECO:0000313" key="7">
    <source>
        <dbReference type="EMBL" id="RXK57751.1"/>
    </source>
</evidence>
<name>A0A4Q1CE92_9BACT</name>
<dbReference type="InterPro" id="IPR011040">
    <property type="entry name" value="Sialidase"/>
</dbReference>
<dbReference type="SUPFAM" id="SSF50939">
    <property type="entry name" value="Sialidases"/>
    <property type="match status" value="1"/>
</dbReference>
<evidence type="ECO:0000256" key="2">
    <source>
        <dbReference type="ARBA" id="ARBA00009348"/>
    </source>
</evidence>
<comment type="catalytic activity">
    <reaction evidence="1">
        <text>Hydrolysis of alpha-(2-&gt;3)-, alpha-(2-&gt;6)-, alpha-(2-&gt;8)- glycosidic linkages of terminal sialic acid residues in oligosaccharides, glycoproteins, glycolipids, colominic acid and synthetic substrates.</text>
        <dbReference type="EC" id="3.2.1.18"/>
    </reaction>
</comment>
<evidence type="ECO:0000256" key="3">
    <source>
        <dbReference type="ARBA" id="ARBA00012733"/>
    </source>
</evidence>
<dbReference type="Proteomes" id="UP000290204">
    <property type="component" value="Unassembled WGS sequence"/>
</dbReference>
<dbReference type="GO" id="GO:0006689">
    <property type="term" value="P:ganglioside catabolic process"/>
    <property type="evidence" value="ECO:0007669"/>
    <property type="project" value="TreeGrafter"/>
</dbReference>
<dbReference type="GO" id="GO:0005737">
    <property type="term" value="C:cytoplasm"/>
    <property type="evidence" value="ECO:0007669"/>
    <property type="project" value="TreeGrafter"/>
</dbReference>
<dbReference type="InterPro" id="IPR036278">
    <property type="entry name" value="Sialidase_sf"/>
</dbReference>
<dbReference type="AlphaFoldDB" id="A0A4Q1CE92"/>
<dbReference type="InterPro" id="IPR029456">
    <property type="entry name" value="Sialidase_N"/>
</dbReference>
<feature type="signal peptide" evidence="4">
    <location>
        <begin position="1"/>
        <end position="22"/>
    </location>
</feature>
<dbReference type="PANTHER" id="PTHR10628:SF30">
    <property type="entry name" value="EXO-ALPHA-SIALIDASE"/>
    <property type="match status" value="1"/>
</dbReference>
<evidence type="ECO:0000256" key="1">
    <source>
        <dbReference type="ARBA" id="ARBA00000427"/>
    </source>
</evidence>
<feature type="domain" description="Sialidase N-terminal" evidence="6">
    <location>
        <begin position="30"/>
        <end position="151"/>
    </location>
</feature>
<evidence type="ECO:0000256" key="4">
    <source>
        <dbReference type="SAM" id="SignalP"/>
    </source>
</evidence>
<dbReference type="Gene3D" id="2.120.10.10">
    <property type="match status" value="1"/>
</dbReference>
<gene>
    <name evidence="7" type="ORF">ESA94_19720</name>
</gene>
<accession>A0A4Q1CE92</accession>
<evidence type="ECO:0000313" key="8">
    <source>
        <dbReference type="Proteomes" id="UP000290204"/>
    </source>
</evidence>
<dbReference type="Pfam" id="PF13859">
    <property type="entry name" value="BNR_3"/>
    <property type="match status" value="1"/>
</dbReference>
<dbReference type="GO" id="GO:0016020">
    <property type="term" value="C:membrane"/>
    <property type="evidence" value="ECO:0007669"/>
    <property type="project" value="TreeGrafter"/>
</dbReference>
<dbReference type="GO" id="GO:0004308">
    <property type="term" value="F:exo-alpha-sialidase activity"/>
    <property type="evidence" value="ECO:0007669"/>
    <property type="project" value="UniProtKB-EC"/>
</dbReference>
<feature type="domain" description="Sialidase" evidence="5">
    <location>
        <begin position="192"/>
        <end position="459"/>
    </location>
</feature>
<proteinExistence type="inferred from homology"/>
<evidence type="ECO:0000259" key="6">
    <source>
        <dbReference type="Pfam" id="PF14873"/>
    </source>
</evidence>
<sequence>MNKKRFYFLVWCLLIAAPVVFAQSKSIIKITAISPVVPAVKRVDQNLLMQIRIYVPAGKTVTYKQLQLSFDKAAVAAISKIELYNANTEAVLNKSAVLLTSSEKITATTVLPIDLTVNPGIINLLVSVTLNENAIVGSKFFAKATQLVTTKNEKHLVVEKASTATVKTSNVHRVAEAVRLAAEDNVHSYRIPGMITTNKGTLITVYDVRYKNSADLPGNIDVGMSRSTDGGQTWQPMKIIMDMGEPHENNGIGDPCILFDPVTKKLWVAALWSKGNRSIAGSKPGLSPDTTGQFVFVSSDDDGVTWSKPYSITEQVKNPAWHLYFNGPGNGIAMQNGTLVFPSQYWDETTKPSSVGIPHSSIIYSNDHGKTWKSGVGAKSNTTEAQVVETTPGTLMLNMRDNRGRYRSVATTKDMGQTWTEHATSYEALIDPVCQASIIKARVNVKGQMKDVLFFSNVNSDRARINTTVKASLDMGETWLPANELLIDARGSWGYSVLSRIDDHHLGLFYEGTGAMYFIRIPVNDIIK</sequence>
<reference evidence="7 8" key="1">
    <citation type="submission" date="2019-01" db="EMBL/GenBank/DDBJ databases">
        <title>Lacibacter sp. strain TTM-7.</title>
        <authorList>
            <person name="Chen W.-M."/>
        </authorList>
    </citation>
    <scope>NUCLEOTIDE SEQUENCE [LARGE SCALE GENOMIC DNA]</scope>
    <source>
        <strain evidence="7 8">TTM-7</strain>
    </source>
</reference>
<dbReference type="EC" id="3.2.1.18" evidence="3"/>
<evidence type="ECO:0000259" key="5">
    <source>
        <dbReference type="Pfam" id="PF13859"/>
    </source>
</evidence>